<dbReference type="GO" id="GO:0008033">
    <property type="term" value="P:tRNA processing"/>
    <property type="evidence" value="ECO:0007669"/>
    <property type="project" value="UniProtKB-KW"/>
</dbReference>
<evidence type="ECO:0000256" key="5">
    <source>
        <dbReference type="ARBA" id="ARBA00022694"/>
    </source>
</evidence>
<dbReference type="GO" id="GO:0005524">
    <property type="term" value="F:ATP binding"/>
    <property type="evidence" value="ECO:0007669"/>
    <property type="project" value="UniProtKB-KW"/>
</dbReference>
<keyword evidence="3" id="KW-0723">Serine/threonine-protein kinase</keyword>
<keyword evidence="7" id="KW-0418">Kinase</keyword>
<feature type="region of interest" description="Disordered" evidence="11">
    <location>
        <begin position="116"/>
        <end position="139"/>
    </location>
</feature>
<organism evidence="12 13">
    <name type="scientific">Dendrothele bispora (strain CBS 962.96)</name>
    <dbReference type="NCBI Taxonomy" id="1314807"/>
    <lineage>
        <taxon>Eukaryota</taxon>
        <taxon>Fungi</taxon>
        <taxon>Dikarya</taxon>
        <taxon>Basidiomycota</taxon>
        <taxon>Agaricomycotina</taxon>
        <taxon>Agaricomycetes</taxon>
        <taxon>Agaricomycetidae</taxon>
        <taxon>Agaricales</taxon>
        <taxon>Agaricales incertae sedis</taxon>
        <taxon>Dendrothele</taxon>
    </lineage>
</organism>
<name>A0A4S8MJ68_DENBC</name>
<keyword evidence="4" id="KW-0808">Transferase</keyword>
<dbReference type="GO" id="GO:0004674">
    <property type="term" value="F:protein serine/threonine kinase activity"/>
    <property type="evidence" value="ECO:0007669"/>
    <property type="project" value="UniProtKB-KW"/>
</dbReference>
<dbReference type="Gene3D" id="1.10.510.10">
    <property type="entry name" value="Transferase(Phosphotransferase) domain 1"/>
    <property type="match status" value="1"/>
</dbReference>
<evidence type="ECO:0000256" key="6">
    <source>
        <dbReference type="ARBA" id="ARBA00022741"/>
    </source>
</evidence>
<feature type="compositionally biased region" description="Acidic residues" evidence="11">
    <location>
        <begin position="121"/>
        <end position="139"/>
    </location>
</feature>
<evidence type="ECO:0000256" key="3">
    <source>
        <dbReference type="ARBA" id="ARBA00022527"/>
    </source>
</evidence>
<evidence type="ECO:0000256" key="7">
    <source>
        <dbReference type="ARBA" id="ARBA00022777"/>
    </source>
</evidence>
<evidence type="ECO:0000256" key="2">
    <source>
        <dbReference type="ARBA" id="ARBA00012513"/>
    </source>
</evidence>
<evidence type="ECO:0000256" key="10">
    <source>
        <dbReference type="ARBA" id="ARBA00048679"/>
    </source>
</evidence>
<comment type="catalytic activity">
    <reaction evidence="9">
        <text>L-threonyl-[protein] + ATP = O-phospho-L-threonyl-[protein] + ADP + H(+)</text>
        <dbReference type="Rhea" id="RHEA:46608"/>
        <dbReference type="Rhea" id="RHEA-COMP:11060"/>
        <dbReference type="Rhea" id="RHEA-COMP:11605"/>
        <dbReference type="ChEBI" id="CHEBI:15378"/>
        <dbReference type="ChEBI" id="CHEBI:30013"/>
        <dbReference type="ChEBI" id="CHEBI:30616"/>
        <dbReference type="ChEBI" id="CHEBI:61977"/>
        <dbReference type="ChEBI" id="CHEBI:456216"/>
        <dbReference type="EC" id="2.7.11.1"/>
    </reaction>
</comment>
<accession>A0A4S8MJ68</accession>
<evidence type="ECO:0000256" key="4">
    <source>
        <dbReference type="ARBA" id="ARBA00022679"/>
    </source>
</evidence>
<evidence type="ECO:0000256" key="9">
    <source>
        <dbReference type="ARBA" id="ARBA00047899"/>
    </source>
</evidence>
<dbReference type="EMBL" id="ML179075">
    <property type="protein sequence ID" value="THV02581.1"/>
    <property type="molecule type" value="Genomic_DNA"/>
</dbReference>
<gene>
    <name evidence="12" type="ORF">K435DRAFT_827412</name>
</gene>
<sequence length="275" mass="30450">MSASQNLIKSSHLVSQGAEAASRLSFPCLQKYQCPKVYKAHLTPDSPPLLLKYRFQKQYRHPSLDVNLTRSRIAGEARALLKCLRSGVNVPGIRMVDATEGVLGIEWIEGQSVRKLLPGESEGDDEGEGEVGEEPTDEEKLDALKEYGVSIDQLMSLIGTEIAKMHLADVIHGDLTTSNMILRRPSSSSIPDIPTQTQLFLIDFGLSYTSSLIEDKAVDLYVLERAFSSTHPDSSLMFTGVLAAYQKKMGEKRWGVVKARLDDVRLRGRKRSMVG</sequence>
<evidence type="ECO:0000256" key="1">
    <source>
        <dbReference type="ARBA" id="ARBA00010630"/>
    </source>
</evidence>
<dbReference type="GO" id="GO:0005634">
    <property type="term" value="C:nucleus"/>
    <property type="evidence" value="ECO:0007669"/>
    <property type="project" value="TreeGrafter"/>
</dbReference>
<evidence type="ECO:0000256" key="8">
    <source>
        <dbReference type="ARBA" id="ARBA00022840"/>
    </source>
</evidence>
<comment type="catalytic activity">
    <reaction evidence="10">
        <text>L-seryl-[protein] + ATP = O-phospho-L-seryl-[protein] + ADP + H(+)</text>
        <dbReference type="Rhea" id="RHEA:17989"/>
        <dbReference type="Rhea" id="RHEA-COMP:9863"/>
        <dbReference type="Rhea" id="RHEA-COMP:11604"/>
        <dbReference type="ChEBI" id="CHEBI:15378"/>
        <dbReference type="ChEBI" id="CHEBI:29999"/>
        <dbReference type="ChEBI" id="CHEBI:30616"/>
        <dbReference type="ChEBI" id="CHEBI:83421"/>
        <dbReference type="ChEBI" id="CHEBI:456216"/>
        <dbReference type="EC" id="2.7.11.1"/>
    </reaction>
</comment>
<evidence type="ECO:0000256" key="11">
    <source>
        <dbReference type="SAM" id="MobiDB-lite"/>
    </source>
</evidence>
<keyword evidence="13" id="KW-1185">Reference proteome</keyword>
<dbReference type="SUPFAM" id="SSF56112">
    <property type="entry name" value="Protein kinase-like (PK-like)"/>
    <property type="match status" value="1"/>
</dbReference>
<keyword evidence="8" id="KW-0067">ATP-binding</keyword>
<protein>
    <recommendedName>
        <fullName evidence="2">non-specific serine/threonine protein kinase</fullName>
        <ecNumber evidence="2">2.7.11.1</ecNumber>
    </recommendedName>
</protein>
<dbReference type="Gene3D" id="3.30.200.20">
    <property type="entry name" value="Phosphorylase Kinase, domain 1"/>
    <property type="match status" value="1"/>
</dbReference>
<dbReference type="OrthoDB" id="3399at2759"/>
<keyword evidence="5" id="KW-0819">tRNA processing</keyword>
<dbReference type="InterPro" id="IPR022495">
    <property type="entry name" value="Bud32"/>
</dbReference>
<comment type="similarity">
    <text evidence="1">Belongs to the protein kinase superfamily. BUD32 family.</text>
</comment>
<dbReference type="Proteomes" id="UP000297245">
    <property type="component" value="Unassembled WGS sequence"/>
</dbReference>
<dbReference type="FunFam" id="1.10.510.10:FF:000323">
    <property type="entry name" value="TP53-regulating kinase, putative"/>
    <property type="match status" value="1"/>
</dbReference>
<keyword evidence="6" id="KW-0547">Nucleotide-binding</keyword>
<dbReference type="EC" id="2.7.11.1" evidence="2"/>
<dbReference type="PROSITE" id="PS00109">
    <property type="entry name" value="PROTEIN_KINASE_TYR"/>
    <property type="match status" value="1"/>
</dbReference>
<dbReference type="GO" id="GO:0000408">
    <property type="term" value="C:EKC/KEOPS complex"/>
    <property type="evidence" value="ECO:0007669"/>
    <property type="project" value="TreeGrafter"/>
</dbReference>
<dbReference type="AlphaFoldDB" id="A0A4S8MJ68"/>
<dbReference type="PANTHER" id="PTHR12209:SF0">
    <property type="entry name" value="EKC_KEOPS COMPLEX SUBUNIT TP53RK"/>
    <property type="match status" value="1"/>
</dbReference>
<dbReference type="NCBIfam" id="TIGR03724">
    <property type="entry name" value="arch_bud32"/>
    <property type="match status" value="1"/>
</dbReference>
<dbReference type="GO" id="GO:0070525">
    <property type="term" value="P:tRNA threonylcarbamoyladenosine metabolic process"/>
    <property type="evidence" value="ECO:0007669"/>
    <property type="project" value="TreeGrafter"/>
</dbReference>
<evidence type="ECO:0000313" key="13">
    <source>
        <dbReference type="Proteomes" id="UP000297245"/>
    </source>
</evidence>
<evidence type="ECO:0000313" key="12">
    <source>
        <dbReference type="EMBL" id="THV02581.1"/>
    </source>
</evidence>
<reference evidence="12 13" key="1">
    <citation type="journal article" date="2019" name="Nat. Ecol. Evol.">
        <title>Megaphylogeny resolves global patterns of mushroom evolution.</title>
        <authorList>
            <person name="Varga T."/>
            <person name="Krizsan K."/>
            <person name="Foldi C."/>
            <person name="Dima B."/>
            <person name="Sanchez-Garcia M."/>
            <person name="Sanchez-Ramirez S."/>
            <person name="Szollosi G.J."/>
            <person name="Szarkandi J.G."/>
            <person name="Papp V."/>
            <person name="Albert L."/>
            <person name="Andreopoulos W."/>
            <person name="Angelini C."/>
            <person name="Antonin V."/>
            <person name="Barry K.W."/>
            <person name="Bougher N.L."/>
            <person name="Buchanan P."/>
            <person name="Buyck B."/>
            <person name="Bense V."/>
            <person name="Catcheside P."/>
            <person name="Chovatia M."/>
            <person name="Cooper J."/>
            <person name="Damon W."/>
            <person name="Desjardin D."/>
            <person name="Finy P."/>
            <person name="Geml J."/>
            <person name="Haridas S."/>
            <person name="Hughes K."/>
            <person name="Justo A."/>
            <person name="Karasinski D."/>
            <person name="Kautmanova I."/>
            <person name="Kiss B."/>
            <person name="Kocsube S."/>
            <person name="Kotiranta H."/>
            <person name="LaButti K.M."/>
            <person name="Lechner B.E."/>
            <person name="Liimatainen K."/>
            <person name="Lipzen A."/>
            <person name="Lukacs Z."/>
            <person name="Mihaltcheva S."/>
            <person name="Morgado L.N."/>
            <person name="Niskanen T."/>
            <person name="Noordeloos M.E."/>
            <person name="Ohm R.A."/>
            <person name="Ortiz-Santana B."/>
            <person name="Ovrebo C."/>
            <person name="Racz N."/>
            <person name="Riley R."/>
            <person name="Savchenko A."/>
            <person name="Shiryaev A."/>
            <person name="Soop K."/>
            <person name="Spirin V."/>
            <person name="Szebenyi C."/>
            <person name="Tomsovsky M."/>
            <person name="Tulloss R.E."/>
            <person name="Uehling J."/>
            <person name="Grigoriev I.V."/>
            <person name="Vagvolgyi C."/>
            <person name="Papp T."/>
            <person name="Martin F.M."/>
            <person name="Miettinen O."/>
            <person name="Hibbett D.S."/>
            <person name="Nagy L.G."/>
        </authorList>
    </citation>
    <scope>NUCLEOTIDE SEQUENCE [LARGE SCALE GENOMIC DNA]</scope>
    <source>
        <strain evidence="12 13">CBS 962.96</strain>
    </source>
</reference>
<dbReference type="InterPro" id="IPR011009">
    <property type="entry name" value="Kinase-like_dom_sf"/>
</dbReference>
<dbReference type="GO" id="GO:0005829">
    <property type="term" value="C:cytosol"/>
    <property type="evidence" value="ECO:0007669"/>
    <property type="project" value="TreeGrafter"/>
</dbReference>
<proteinExistence type="inferred from homology"/>
<dbReference type="InterPro" id="IPR008266">
    <property type="entry name" value="Tyr_kinase_AS"/>
</dbReference>
<dbReference type="PANTHER" id="PTHR12209">
    <property type="entry name" value="NON-SPECIFIC SERINE/THREONINE PROTEIN KINASE"/>
    <property type="match status" value="1"/>
</dbReference>